<dbReference type="Proteomes" id="UP000269289">
    <property type="component" value="Unassembled WGS sequence"/>
</dbReference>
<evidence type="ECO:0000313" key="3">
    <source>
        <dbReference type="EMBL" id="RMI05000.1"/>
    </source>
</evidence>
<proteinExistence type="predicted"/>
<gene>
    <name evidence="3" type="ORF">EBM89_16930</name>
</gene>
<evidence type="ECO:0008006" key="5">
    <source>
        <dbReference type="Google" id="ProtNLM"/>
    </source>
</evidence>
<accession>A0A3M2IZB0</accession>
<dbReference type="EMBL" id="RFFI01000118">
    <property type="protein sequence ID" value="RMI05000.1"/>
    <property type="molecule type" value="Genomic_DNA"/>
</dbReference>
<evidence type="ECO:0000256" key="2">
    <source>
        <dbReference type="SAM" id="SignalP"/>
    </source>
</evidence>
<protein>
    <recommendedName>
        <fullName evidence="5">GerMN domain-containing protein</fullName>
    </recommendedName>
</protein>
<feature type="region of interest" description="Disordered" evidence="1">
    <location>
        <begin position="123"/>
        <end position="163"/>
    </location>
</feature>
<keyword evidence="4" id="KW-1185">Reference proteome</keyword>
<sequence>MTHRRLLALTACASVVLLSGCVRGVGEDASDTGTEGAVPDAVLFDQIADLPGVASTDGLVFQHPFGYSAAYAGDITVEDGADPLCVLDEALSILHQGRADVDLLVSVVTPEMTYDLLSLVGRDGSAEERYGPQPTEPRDSATVRPCTPPDAGTSAAASATPTP</sequence>
<feature type="signal peptide" evidence="2">
    <location>
        <begin position="1"/>
        <end position="24"/>
    </location>
</feature>
<feature type="chain" id="PRO_5038884463" description="GerMN domain-containing protein" evidence="2">
    <location>
        <begin position="25"/>
        <end position="163"/>
    </location>
</feature>
<reference evidence="3 4" key="1">
    <citation type="submission" date="2018-10" db="EMBL/GenBank/DDBJ databases">
        <title>Isolation, diversity and antifungal activity of actinobacteria from wheat.</title>
        <authorList>
            <person name="Han C."/>
        </authorList>
    </citation>
    <scope>NUCLEOTIDE SEQUENCE [LARGE SCALE GENOMIC DNA]</scope>
    <source>
        <strain evidence="3 4">NEAU-YY56</strain>
    </source>
</reference>
<dbReference type="PROSITE" id="PS51257">
    <property type="entry name" value="PROKAR_LIPOPROTEIN"/>
    <property type="match status" value="1"/>
</dbReference>
<feature type="compositionally biased region" description="Low complexity" evidence="1">
    <location>
        <begin position="149"/>
        <end position="163"/>
    </location>
</feature>
<evidence type="ECO:0000313" key="4">
    <source>
        <dbReference type="Proteomes" id="UP000269289"/>
    </source>
</evidence>
<keyword evidence="2" id="KW-0732">Signal</keyword>
<feature type="compositionally biased region" description="Basic and acidic residues" evidence="1">
    <location>
        <begin position="124"/>
        <end position="141"/>
    </location>
</feature>
<name>A0A3M2IZB0_9CELL</name>
<comment type="caution">
    <text evidence="3">The sequence shown here is derived from an EMBL/GenBank/DDBJ whole genome shotgun (WGS) entry which is preliminary data.</text>
</comment>
<evidence type="ECO:0000256" key="1">
    <source>
        <dbReference type="SAM" id="MobiDB-lite"/>
    </source>
</evidence>
<dbReference type="AlphaFoldDB" id="A0A3M2IZB0"/>
<organism evidence="3 4">
    <name type="scientific">Cellulomonas triticagri</name>
    <dbReference type="NCBI Taxonomy" id="2483352"/>
    <lineage>
        <taxon>Bacteria</taxon>
        <taxon>Bacillati</taxon>
        <taxon>Actinomycetota</taxon>
        <taxon>Actinomycetes</taxon>
        <taxon>Micrococcales</taxon>
        <taxon>Cellulomonadaceae</taxon>
        <taxon>Cellulomonas</taxon>
    </lineage>
</organism>